<gene>
    <name evidence="1" type="ORF">F511_32681</name>
</gene>
<dbReference type="AlphaFoldDB" id="A0A2Z7ALT5"/>
<organism evidence="1 2">
    <name type="scientific">Dorcoceras hygrometricum</name>
    <dbReference type="NCBI Taxonomy" id="472368"/>
    <lineage>
        <taxon>Eukaryota</taxon>
        <taxon>Viridiplantae</taxon>
        <taxon>Streptophyta</taxon>
        <taxon>Embryophyta</taxon>
        <taxon>Tracheophyta</taxon>
        <taxon>Spermatophyta</taxon>
        <taxon>Magnoliopsida</taxon>
        <taxon>eudicotyledons</taxon>
        <taxon>Gunneridae</taxon>
        <taxon>Pentapetalae</taxon>
        <taxon>asterids</taxon>
        <taxon>lamiids</taxon>
        <taxon>Lamiales</taxon>
        <taxon>Gesneriaceae</taxon>
        <taxon>Didymocarpoideae</taxon>
        <taxon>Trichosporeae</taxon>
        <taxon>Loxocarpinae</taxon>
        <taxon>Dorcoceras</taxon>
    </lineage>
</organism>
<keyword evidence="2" id="KW-1185">Reference proteome</keyword>
<name>A0A2Z7ALT5_9LAMI</name>
<sequence length="495" mass="56985">MHSSFITQHFQKKSELIFKLHQILKCRNYYTNPLLNNSGHYNIIAKYREMLLRKILEAHHKNFRSGQPTTAIDLQIISLLSDAHLFALETLKTQMRIHGLKWERMCSSSLFEVDSRYRGAVIARSNTNNRSSCWIQTMILVDGSWIIQQGGDFWKCLTKPVVSLEWQIPPQRQFVDTLAPVCDFFKIIRKRWADVCIDVVQFSAFNLLHPVGSHNFCRALVVRGPVRDLEVDPTEFCGVFRQGPDVQLISSYSSSSSIHPDLTSSDSFSQCHLDTVLTSPIPSTSTDSPLNFTTDDIPLGVETAVDQILMPSADVTLQDFTEPLAQLCDSVKQIQIEHVHKRDDVKKLKDVLLLHIRGLEQHFTEILEQQDRTYRVQKEVIFVKAEYFRCEMQKAVSAVGKENRHCEFVYGHSELNLLHIPFFRNGNDPLEDFNYNDPRSNTLIRPEVARTPSNTTAHQPTCCVCLTHFFTTSVRKDTRTCLTYLSKYYNECLYV</sequence>
<reference evidence="1 2" key="1">
    <citation type="journal article" date="2015" name="Proc. Natl. Acad. Sci. U.S.A.">
        <title>The resurrection genome of Boea hygrometrica: A blueprint for survival of dehydration.</title>
        <authorList>
            <person name="Xiao L."/>
            <person name="Yang G."/>
            <person name="Zhang L."/>
            <person name="Yang X."/>
            <person name="Zhao S."/>
            <person name="Ji Z."/>
            <person name="Zhou Q."/>
            <person name="Hu M."/>
            <person name="Wang Y."/>
            <person name="Chen M."/>
            <person name="Xu Y."/>
            <person name="Jin H."/>
            <person name="Xiao X."/>
            <person name="Hu G."/>
            <person name="Bao F."/>
            <person name="Hu Y."/>
            <person name="Wan P."/>
            <person name="Li L."/>
            <person name="Deng X."/>
            <person name="Kuang T."/>
            <person name="Xiang C."/>
            <person name="Zhu J.K."/>
            <person name="Oliver M.J."/>
            <person name="He Y."/>
        </authorList>
    </citation>
    <scope>NUCLEOTIDE SEQUENCE [LARGE SCALE GENOMIC DNA]</scope>
    <source>
        <strain evidence="2">cv. XS01</strain>
    </source>
</reference>
<dbReference type="EMBL" id="KV014390">
    <property type="protein sequence ID" value="KZV22348.1"/>
    <property type="molecule type" value="Genomic_DNA"/>
</dbReference>
<accession>A0A2Z7ALT5</accession>
<evidence type="ECO:0000313" key="1">
    <source>
        <dbReference type="EMBL" id="KZV22348.1"/>
    </source>
</evidence>
<evidence type="ECO:0000313" key="2">
    <source>
        <dbReference type="Proteomes" id="UP000250235"/>
    </source>
</evidence>
<dbReference type="Proteomes" id="UP000250235">
    <property type="component" value="Unassembled WGS sequence"/>
</dbReference>
<proteinExistence type="predicted"/>
<protein>
    <submittedName>
        <fullName evidence="1">Uncharacterized protein</fullName>
    </submittedName>
</protein>